<dbReference type="GeneID" id="83631218"/>
<dbReference type="Proteomes" id="UP001165663">
    <property type="component" value="Unassembled WGS sequence"/>
</dbReference>
<name>A0A9P3UZA7_9MYCO</name>
<dbReference type="Gene3D" id="3.30.300.20">
    <property type="match status" value="1"/>
</dbReference>
<accession>A0A9P3UZA7</accession>
<evidence type="ECO:0000313" key="2">
    <source>
        <dbReference type="EMBL" id="GLD32311.1"/>
    </source>
</evidence>
<evidence type="ECO:0008006" key="4">
    <source>
        <dbReference type="Google" id="ProtNLM"/>
    </source>
</evidence>
<dbReference type="SUPFAM" id="SSF82784">
    <property type="entry name" value="OsmC-like"/>
    <property type="match status" value="1"/>
</dbReference>
<gene>
    <name evidence="2" type="ORF">Mkiyose1413_41940</name>
    <name evidence="1" type="ORF">SRL2020028_06720</name>
</gene>
<organism evidence="2 3">
    <name type="scientific">Mycobacterium kiyosense</name>
    <dbReference type="NCBI Taxonomy" id="2871094"/>
    <lineage>
        <taxon>Bacteria</taxon>
        <taxon>Bacillati</taxon>
        <taxon>Actinomycetota</taxon>
        <taxon>Actinomycetes</taxon>
        <taxon>Mycobacteriales</taxon>
        <taxon>Mycobacteriaceae</taxon>
        <taxon>Mycobacterium</taxon>
    </lineage>
</organism>
<sequence>MTADVAPPLVSRLEEPEVNLPRLAGAPNHLGNNKKPVFHFPVKVSLKTDEGLRKHADVKPGVKGYGAYQLWADEGTGLPPGADSAPAPLVYFAAGAAFCLASHLTTLANDRDLDVRNIEVESELSFGYVKGDTGQRGVCLGLRYLVDIDSDEPQERLRQLIQEAKGMCLAEAALAEPVTIQTLLAVKGDVVDPDVAAEGGDMKHAFPTASS</sequence>
<evidence type="ECO:0000313" key="3">
    <source>
        <dbReference type="Proteomes" id="UP001064782"/>
    </source>
</evidence>
<dbReference type="EMBL" id="BRXE01000003">
    <property type="protein sequence ID" value="GLB81416.1"/>
    <property type="molecule type" value="Genomic_DNA"/>
</dbReference>
<reference evidence="2" key="1">
    <citation type="submission" date="2022-08" db="EMBL/GenBank/DDBJ databases">
        <title>Mycobacterium kiyosense sp. nov., scotochromogenic slow-glowing species isolated from respiratory specimens.</title>
        <authorList>
            <person name="Fukano H."/>
            <person name="Kazumi Y."/>
            <person name="Sakagami N."/>
            <person name="Ato M."/>
            <person name="Mitarai S."/>
            <person name="Hoshino Y."/>
        </authorList>
    </citation>
    <scope>NUCLEOTIDE SEQUENCE</scope>
    <source>
        <strain evidence="2">1413</strain>
        <strain evidence="1">SRL2020-028</strain>
    </source>
</reference>
<dbReference type="RefSeq" id="WP_236982780.1">
    <property type="nucleotide sequence ID" value="NZ_BRXE01000003.1"/>
</dbReference>
<dbReference type="InterPro" id="IPR003718">
    <property type="entry name" value="OsmC/Ohr_fam"/>
</dbReference>
<dbReference type="AlphaFoldDB" id="A0A9P3UZA7"/>
<evidence type="ECO:0000313" key="1">
    <source>
        <dbReference type="EMBL" id="GLB81416.1"/>
    </source>
</evidence>
<dbReference type="Proteomes" id="UP001064782">
    <property type="component" value="Unassembled WGS sequence"/>
</dbReference>
<dbReference type="InterPro" id="IPR015946">
    <property type="entry name" value="KH_dom-like_a/b"/>
</dbReference>
<comment type="caution">
    <text evidence="2">The sequence shown here is derived from an EMBL/GenBank/DDBJ whole genome shotgun (WGS) entry which is preliminary data.</text>
</comment>
<dbReference type="InterPro" id="IPR036102">
    <property type="entry name" value="OsmC/Ohrsf"/>
</dbReference>
<proteinExistence type="predicted"/>
<dbReference type="NCBIfam" id="NF041052">
    <property type="entry name" value="OsmC_like_Se"/>
    <property type="match status" value="1"/>
</dbReference>
<dbReference type="Pfam" id="PF02566">
    <property type="entry name" value="OsmC"/>
    <property type="match status" value="1"/>
</dbReference>
<protein>
    <recommendedName>
        <fullName evidence="4">OsmC family peroxiredoxin</fullName>
    </recommendedName>
</protein>
<dbReference type="EMBL" id="BRZI01000040">
    <property type="protein sequence ID" value="GLD32311.1"/>
    <property type="molecule type" value="Genomic_DNA"/>
</dbReference>
<keyword evidence="3" id="KW-1185">Reference proteome</keyword>